<accession>A0A8B6HF32</accession>
<evidence type="ECO:0000259" key="7">
    <source>
        <dbReference type="PROSITE" id="PS50280"/>
    </source>
</evidence>
<evidence type="ECO:0000259" key="5">
    <source>
        <dbReference type="PROSITE" id="PS50208"/>
    </source>
</evidence>
<dbReference type="InterPro" id="IPR001309">
    <property type="entry name" value="Pept_C14_p20"/>
</dbReference>
<dbReference type="PRINTS" id="PR00376">
    <property type="entry name" value="IL1BCENZYME"/>
</dbReference>
<dbReference type="InterPro" id="IPR046341">
    <property type="entry name" value="SET_dom_sf"/>
</dbReference>
<dbReference type="GO" id="GO:0072557">
    <property type="term" value="C:IPAF inflammasome complex"/>
    <property type="evidence" value="ECO:0007669"/>
    <property type="project" value="TreeGrafter"/>
</dbReference>
<dbReference type="InterPro" id="IPR011029">
    <property type="entry name" value="DEATH-like_dom_sf"/>
</dbReference>
<evidence type="ECO:0000256" key="2">
    <source>
        <dbReference type="RuleBase" id="RU003971"/>
    </source>
</evidence>
<dbReference type="EMBL" id="UYJE01009948">
    <property type="protein sequence ID" value="VDI78203.1"/>
    <property type="molecule type" value="Genomic_DNA"/>
</dbReference>
<evidence type="ECO:0000259" key="6">
    <source>
        <dbReference type="PROSITE" id="PS50209"/>
    </source>
</evidence>
<dbReference type="OrthoDB" id="6093024at2759"/>
<dbReference type="SMART" id="SM00115">
    <property type="entry name" value="CASc"/>
    <property type="match status" value="1"/>
</dbReference>
<dbReference type="SUPFAM" id="SSF47986">
    <property type="entry name" value="DEATH domain"/>
    <property type="match status" value="1"/>
</dbReference>
<dbReference type="Gene3D" id="1.10.533.10">
    <property type="entry name" value="Death Domain, Fas"/>
    <property type="match status" value="1"/>
</dbReference>
<dbReference type="GO" id="GO:0006508">
    <property type="term" value="P:proteolysis"/>
    <property type="evidence" value="ECO:0007669"/>
    <property type="project" value="InterPro"/>
</dbReference>
<dbReference type="InterPro" id="IPR001214">
    <property type="entry name" value="SET_dom"/>
</dbReference>
<evidence type="ECO:0000256" key="3">
    <source>
        <dbReference type="SAM" id="MobiDB-lite"/>
    </source>
</evidence>
<dbReference type="Pfam" id="PF00656">
    <property type="entry name" value="Peptidase_C14"/>
    <property type="match status" value="1"/>
</dbReference>
<feature type="domain" description="SET" evidence="7">
    <location>
        <begin position="522"/>
        <end position="634"/>
    </location>
</feature>
<dbReference type="AlphaFoldDB" id="A0A8B6HF32"/>
<dbReference type="PROSITE" id="PS50208">
    <property type="entry name" value="CASPASE_P20"/>
    <property type="match status" value="1"/>
</dbReference>
<dbReference type="SMART" id="SM00317">
    <property type="entry name" value="SET"/>
    <property type="match status" value="1"/>
</dbReference>
<dbReference type="PANTHER" id="PTHR47901:SF3">
    <property type="entry name" value="CASPASE-1"/>
    <property type="match status" value="1"/>
</dbReference>
<feature type="non-terminal residue" evidence="8">
    <location>
        <position position="1"/>
    </location>
</feature>
<evidence type="ECO:0000259" key="4">
    <source>
        <dbReference type="PROSITE" id="PS50207"/>
    </source>
</evidence>
<keyword evidence="9" id="KW-1185">Reference proteome</keyword>
<dbReference type="PANTHER" id="PTHR47901">
    <property type="entry name" value="CASPASE RECRUITMENT DOMAIN-CONTAINING PROTEIN 18"/>
    <property type="match status" value="1"/>
</dbReference>
<dbReference type="InterPro" id="IPR002398">
    <property type="entry name" value="Pept_C14"/>
</dbReference>
<evidence type="ECO:0000313" key="8">
    <source>
        <dbReference type="EMBL" id="VDI78203.1"/>
    </source>
</evidence>
<protein>
    <submittedName>
        <fullName evidence="8">Caspase 7</fullName>
        <ecNumber evidence="8">3.4.22.60</ecNumber>
    </submittedName>
</protein>
<dbReference type="Pfam" id="PF00619">
    <property type="entry name" value="CARD"/>
    <property type="match status" value="1"/>
</dbReference>
<gene>
    <name evidence="8" type="ORF">MGAL_10B011543</name>
</gene>
<organism evidence="8 9">
    <name type="scientific">Mytilus galloprovincialis</name>
    <name type="common">Mediterranean mussel</name>
    <dbReference type="NCBI Taxonomy" id="29158"/>
    <lineage>
        <taxon>Eukaryota</taxon>
        <taxon>Metazoa</taxon>
        <taxon>Spiralia</taxon>
        <taxon>Lophotrochozoa</taxon>
        <taxon>Mollusca</taxon>
        <taxon>Bivalvia</taxon>
        <taxon>Autobranchia</taxon>
        <taxon>Pteriomorphia</taxon>
        <taxon>Mytilida</taxon>
        <taxon>Mytiloidea</taxon>
        <taxon>Mytilidae</taxon>
        <taxon>Mytilinae</taxon>
        <taxon>Mytilus</taxon>
    </lineage>
</organism>
<dbReference type="InterPro" id="IPR002138">
    <property type="entry name" value="Pept_C14_p10"/>
</dbReference>
<feature type="domain" description="Caspase family p20" evidence="5">
    <location>
        <begin position="274"/>
        <end position="398"/>
    </location>
</feature>
<proteinExistence type="inferred from homology"/>
<reference evidence="8" key="1">
    <citation type="submission" date="2018-11" db="EMBL/GenBank/DDBJ databases">
        <authorList>
            <person name="Alioto T."/>
            <person name="Alioto T."/>
        </authorList>
    </citation>
    <scope>NUCLEOTIDE SEQUENCE</scope>
</reference>
<dbReference type="EC" id="3.4.22.60" evidence="8"/>
<dbReference type="Gene3D" id="3.40.50.1460">
    <property type="match status" value="1"/>
</dbReference>
<dbReference type="CDD" id="cd00032">
    <property type="entry name" value="CASc"/>
    <property type="match status" value="1"/>
</dbReference>
<feature type="region of interest" description="Disordered" evidence="3">
    <location>
        <begin position="241"/>
        <end position="267"/>
    </location>
</feature>
<feature type="domain" description="CARD" evidence="6">
    <location>
        <begin position="35"/>
        <end position="125"/>
    </location>
</feature>
<feature type="domain" description="Caspase family p10" evidence="4">
    <location>
        <begin position="420"/>
        <end position="483"/>
    </location>
</feature>
<dbReference type="InterPro" id="IPR011600">
    <property type="entry name" value="Pept_C14_caspase"/>
</dbReference>
<dbReference type="SUPFAM" id="SSF52129">
    <property type="entry name" value="Caspase-like"/>
    <property type="match status" value="1"/>
</dbReference>
<dbReference type="CDD" id="cd01671">
    <property type="entry name" value="CARD"/>
    <property type="match status" value="1"/>
</dbReference>
<comment type="similarity">
    <text evidence="1 2">Belongs to the peptidase C14A family.</text>
</comment>
<dbReference type="SUPFAM" id="SSF82199">
    <property type="entry name" value="SET domain"/>
    <property type="match status" value="1"/>
</dbReference>
<dbReference type="Gene3D" id="2.170.270.10">
    <property type="entry name" value="SET domain"/>
    <property type="match status" value="1"/>
</dbReference>
<dbReference type="SMART" id="SM00114">
    <property type="entry name" value="CARD"/>
    <property type="match status" value="1"/>
</dbReference>
<dbReference type="GO" id="GO:0004197">
    <property type="term" value="F:cysteine-type endopeptidase activity"/>
    <property type="evidence" value="ECO:0007669"/>
    <property type="project" value="InterPro"/>
</dbReference>
<sequence length="748" mass="85164">MVENVENERVENVENERVENVENERVENEKECMIMDKIHKKALNQCRRSLVRDIILESEFCDLIKEKEIFTDGMFEEILANTSRRKRVIQLLDDLTRRGPDAYNKFLYCLENSGHSNLADAIKEKEQKIRYPNQQPVHGAQHLQHSVSAQQLQSPDLLSNMNSSQSAPNPLSNMNTGQSAPNPLSNMNSSQSAPNLASSGSIVASPSEEVQDITNRKEVQGNSYFQRETGYNEDVRMDVADHINPGFSNPLPGAESSRSSSSDGLGSYNIRTDPKGIVLIINNINFVSNNENRHGAEIDQERLTEMLSNFGFDIRFHIDKTAQEIEETLKYFSKDEQLLEVDSLIVVLMSHGNNEIILGTDGGSKNIIDLITLFNSNNCTSMTGKPKMFIVNACRGDGRDKIFGKTQPVDVHYTVHTDGPISRKPANSDFLIAYSTFPGYVSYRDDQDGSPFVKCLVEVFTEMAHLVHVSDMLTEVNNRMAESHNQIPNPTSTLRLKWHLIDSHIVRTNLTDDNRPLATLLAVLSIRPSGIPEAGYGVFAERSFPKGTRFGPYGGKITENIDNWSYAFNVYDADDSVKYYVDAYYKNNSNWLRYANCARTVHEENLYVLQFNDEVYYVAYECITKGTELLVWYGPDYGEDLGLKRKPEDYQERFHEQDIRYVIENTITENVHKLYTHCYKFFDQAPFIKPPGENGTFDKYCFHDGSYQVCLYSECNVNPCTNQTDCKDCEGCCLHQGKYFKATEKFKH</sequence>
<dbReference type="Pfam" id="PF21549">
    <property type="entry name" value="PRDM2_PR"/>
    <property type="match status" value="1"/>
</dbReference>
<dbReference type="Proteomes" id="UP000596742">
    <property type="component" value="Unassembled WGS sequence"/>
</dbReference>
<dbReference type="PROSITE" id="PS50280">
    <property type="entry name" value="SET"/>
    <property type="match status" value="1"/>
</dbReference>
<evidence type="ECO:0000313" key="9">
    <source>
        <dbReference type="Proteomes" id="UP000596742"/>
    </source>
</evidence>
<feature type="region of interest" description="Disordered" evidence="3">
    <location>
        <begin position="158"/>
        <end position="226"/>
    </location>
</feature>
<dbReference type="GO" id="GO:0097169">
    <property type="term" value="C:AIM2 inflammasome complex"/>
    <property type="evidence" value="ECO:0007669"/>
    <property type="project" value="TreeGrafter"/>
</dbReference>
<dbReference type="PROSITE" id="PS50207">
    <property type="entry name" value="CASPASE_P10"/>
    <property type="match status" value="1"/>
</dbReference>
<dbReference type="InterPro" id="IPR015917">
    <property type="entry name" value="Pept_C14A"/>
</dbReference>
<name>A0A8B6HF32_MYTGA</name>
<dbReference type="GO" id="GO:0072559">
    <property type="term" value="C:NLRP3 inflammasome complex"/>
    <property type="evidence" value="ECO:0007669"/>
    <property type="project" value="TreeGrafter"/>
</dbReference>
<feature type="compositionally biased region" description="Polar residues" evidence="3">
    <location>
        <begin position="158"/>
        <end position="204"/>
    </location>
</feature>
<evidence type="ECO:0000256" key="1">
    <source>
        <dbReference type="ARBA" id="ARBA00010134"/>
    </source>
</evidence>
<dbReference type="InterPro" id="IPR001315">
    <property type="entry name" value="CARD"/>
</dbReference>
<dbReference type="GO" id="GO:0042981">
    <property type="term" value="P:regulation of apoptotic process"/>
    <property type="evidence" value="ECO:0007669"/>
    <property type="project" value="InterPro"/>
</dbReference>
<dbReference type="PROSITE" id="PS50209">
    <property type="entry name" value="CARD"/>
    <property type="match status" value="1"/>
</dbReference>
<keyword evidence="8" id="KW-0378">Hydrolase</keyword>
<dbReference type="InterPro" id="IPR029030">
    <property type="entry name" value="Caspase-like_dom_sf"/>
</dbReference>
<comment type="caution">
    <text evidence="8">The sequence shown here is derived from an EMBL/GenBank/DDBJ whole genome shotgun (WGS) entry which is preliminary data.</text>
</comment>